<dbReference type="Proteomes" id="UP000293380">
    <property type="component" value="Unassembled WGS sequence"/>
</dbReference>
<dbReference type="SUPFAM" id="SSF56925">
    <property type="entry name" value="OMPA-like"/>
    <property type="match status" value="1"/>
</dbReference>
<organism evidence="4 5">
    <name type="scientific">Hafnia paralvei</name>
    <dbReference type="NCBI Taxonomy" id="546367"/>
    <lineage>
        <taxon>Bacteria</taxon>
        <taxon>Pseudomonadati</taxon>
        <taxon>Pseudomonadota</taxon>
        <taxon>Gammaproteobacteria</taxon>
        <taxon>Enterobacterales</taxon>
        <taxon>Hafniaceae</taxon>
        <taxon>Hafnia</taxon>
    </lineage>
</organism>
<reference evidence="4 5" key="1">
    <citation type="submission" date="2019-02" db="EMBL/GenBank/DDBJ databases">
        <title>Comparative genomic analysis of the Hafnia genus genomes.</title>
        <authorList>
            <person name="Zhiqiu Y."/>
            <person name="Chao Y."/>
            <person name="Yuhui D."/>
            <person name="Di H."/>
            <person name="Bin L."/>
        </authorList>
    </citation>
    <scope>NUCLEOTIDE SEQUENCE [LARGE SCALE GENOMIC DNA]</scope>
    <source>
        <strain evidence="4 5">PCM_1194</strain>
    </source>
</reference>
<evidence type="ECO:0000313" key="4">
    <source>
        <dbReference type="EMBL" id="TBM22863.1"/>
    </source>
</evidence>
<feature type="domain" description="Outer membrane protein beta-barrel" evidence="3">
    <location>
        <begin position="7"/>
        <end position="175"/>
    </location>
</feature>
<evidence type="ECO:0000256" key="1">
    <source>
        <dbReference type="ARBA" id="ARBA00022729"/>
    </source>
</evidence>
<evidence type="ECO:0000259" key="3">
    <source>
        <dbReference type="Pfam" id="PF13505"/>
    </source>
</evidence>
<dbReference type="Gene3D" id="2.40.160.20">
    <property type="match status" value="1"/>
</dbReference>
<dbReference type="AlphaFoldDB" id="A0A4Q9EF96"/>
<dbReference type="InterPro" id="IPR027385">
    <property type="entry name" value="Beta-barrel_OMP"/>
</dbReference>
<dbReference type="InterPro" id="IPR011250">
    <property type="entry name" value="OMP/PagP_B-barrel"/>
</dbReference>
<feature type="signal peptide" evidence="2">
    <location>
        <begin position="1"/>
        <end position="21"/>
    </location>
</feature>
<evidence type="ECO:0000256" key="2">
    <source>
        <dbReference type="SAM" id="SignalP"/>
    </source>
</evidence>
<gene>
    <name evidence="4" type="ORF">EYY89_17265</name>
</gene>
<keyword evidence="1 2" id="KW-0732">Signal</keyword>
<accession>A0A4Q9EF96</accession>
<dbReference type="RefSeq" id="WP_130960220.1">
    <property type="nucleotide sequence ID" value="NZ_SITD01000064.1"/>
</dbReference>
<feature type="chain" id="PRO_5020320462" evidence="2">
    <location>
        <begin position="22"/>
        <end position="208"/>
    </location>
</feature>
<evidence type="ECO:0000313" key="5">
    <source>
        <dbReference type="Proteomes" id="UP000293380"/>
    </source>
</evidence>
<comment type="caution">
    <text evidence="4">The sequence shown here is derived from an EMBL/GenBank/DDBJ whole genome shotgun (WGS) entry which is preliminary data.</text>
</comment>
<sequence length="208" mass="22725">MFKQSLCAVAIISAMSGVALADDYTYVAGGLQVGGITNKSDFDKLVHQNRPDQSKTTMGGFYLRGGYGFENNVFIDARLNAMGNSQRGSGDSLLGLGYHFAINPTTDMYALIGASGHAVSSNFDYDKKRDENWSSATGEIGVKSHITDKISMNAAYRYAEYDSRGFNEARIGAGYTLTPNLAAEIGYTYHNWKVDDQIGEIGIRYTFQ</sequence>
<protein>
    <submittedName>
        <fullName evidence="4">Porin family protein</fullName>
    </submittedName>
</protein>
<name>A0A4Q9EF96_9GAMM</name>
<dbReference type="EMBL" id="SITD01000064">
    <property type="protein sequence ID" value="TBM22863.1"/>
    <property type="molecule type" value="Genomic_DNA"/>
</dbReference>
<proteinExistence type="predicted"/>
<dbReference type="Pfam" id="PF13505">
    <property type="entry name" value="OMP_b-brl"/>
    <property type="match status" value="1"/>
</dbReference>